<dbReference type="Proteomes" id="UP001172101">
    <property type="component" value="Unassembled WGS sequence"/>
</dbReference>
<gene>
    <name evidence="2" type="ORF">B0T26DRAFT_772815</name>
</gene>
<reference evidence="2" key="1">
    <citation type="submission" date="2023-06" db="EMBL/GenBank/DDBJ databases">
        <title>Genome-scale phylogeny and comparative genomics of the fungal order Sordariales.</title>
        <authorList>
            <consortium name="Lawrence Berkeley National Laboratory"/>
            <person name="Hensen N."/>
            <person name="Bonometti L."/>
            <person name="Westerberg I."/>
            <person name="Brannstrom I.O."/>
            <person name="Guillou S."/>
            <person name="Cros-Aarteil S."/>
            <person name="Calhoun S."/>
            <person name="Haridas S."/>
            <person name="Kuo A."/>
            <person name="Mondo S."/>
            <person name="Pangilinan J."/>
            <person name="Riley R."/>
            <person name="LaButti K."/>
            <person name="Andreopoulos B."/>
            <person name="Lipzen A."/>
            <person name="Chen C."/>
            <person name="Yanf M."/>
            <person name="Daum C."/>
            <person name="Ng V."/>
            <person name="Clum A."/>
            <person name="Steindorff A."/>
            <person name="Ohm R."/>
            <person name="Martin F."/>
            <person name="Silar P."/>
            <person name="Natvig D."/>
            <person name="Lalanne C."/>
            <person name="Gautier V."/>
            <person name="Ament-velasquez S.L."/>
            <person name="Kruys A."/>
            <person name="Hutchinson M.I."/>
            <person name="Powell A.J."/>
            <person name="Barry K."/>
            <person name="Miller A.N."/>
            <person name="Grigoriev I.V."/>
            <person name="Debuchy R."/>
            <person name="Gladieux P."/>
            <person name="Thoren M.H."/>
            <person name="Johannesson H."/>
        </authorList>
    </citation>
    <scope>NUCLEOTIDE SEQUENCE</scope>
    <source>
        <strain evidence="2">SMH2392-1A</strain>
    </source>
</reference>
<protein>
    <submittedName>
        <fullName evidence="2">Uncharacterized protein</fullName>
    </submittedName>
</protein>
<evidence type="ECO:0000313" key="3">
    <source>
        <dbReference type="Proteomes" id="UP001172101"/>
    </source>
</evidence>
<sequence length="55" mass="6648">MKGRSDFHRHPPCPSARRQDLERQGTDHRYSLYSHDPKASDCRLYRQNESKWFSL</sequence>
<comment type="caution">
    <text evidence="2">The sequence shown here is derived from an EMBL/GenBank/DDBJ whole genome shotgun (WGS) entry which is preliminary data.</text>
</comment>
<evidence type="ECO:0000256" key="1">
    <source>
        <dbReference type="SAM" id="MobiDB-lite"/>
    </source>
</evidence>
<name>A0AA40E5K4_9PEZI</name>
<proteinExistence type="predicted"/>
<dbReference type="GeneID" id="85329835"/>
<accession>A0AA40E5K4</accession>
<dbReference type="AlphaFoldDB" id="A0AA40E5K4"/>
<feature type="compositionally biased region" description="Basic and acidic residues" evidence="1">
    <location>
        <begin position="17"/>
        <end position="35"/>
    </location>
</feature>
<keyword evidence="3" id="KW-1185">Reference proteome</keyword>
<dbReference type="EMBL" id="JAUIRO010000003">
    <property type="protein sequence ID" value="KAK0723288.1"/>
    <property type="molecule type" value="Genomic_DNA"/>
</dbReference>
<organism evidence="2 3">
    <name type="scientific">Lasiosphaeria miniovina</name>
    <dbReference type="NCBI Taxonomy" id="1954250"/>
    <lineage>
        <taxon>Eukaryota</taxon>
        <taxon>Fungi</taxon>
        <taxon>Dikarya</taxon>
        <taxon>Ascomycota</taxon>
        <taxon>Pezizomycotina</taxon>
        <taxon>Sordariomycetes</taxon>
        <taxon>Sordariomycetidae</taxon>
        <taxon>Sordariales</taxon>
        <taxon>Lasiosphaeriaceae</taxon>
        <taxon>Lasiosphaeria</taxon>
    </lineage>
</organism>
<evidence type="ECO:0000313" key="2">
    <source>
        <dbReference type="EMBL" id="KAK0723288.1"/>
    </source>
</evidence>
<feature type="region of interest" description="Disordered" evidence="1">
    <location>
        <begin position="1"/>
        <end position="35"/>
    </location>
</feature>
<dbReference type="RefSeq" id="XP_060299212.1">
    <property type="nucleotide sequence ID" value="XM_060446565.1"/>
</dbReference>